<protein>
    <recommendedName>
        <fullName evidence="5">shikimate kinase</fullName>
        <ecNumber evidence="5">2.7.1.71</ecNumber>
    </recommendedName>
</protein>
<dbReference type="GO" id="GO:0009073">
    <property type="term" value="P:aromatic amino acid family biosynthetic process"/>
    <property type="evidence" value="ECO:0007669"/>
    <property type="project" value="UniProtKB-KW"/>
</dbReference>
<evidence type="ECO:0000256" key="10">
    <source>
        <dbReference type="ARBA" id="ARBA00022840"/>
    </source>
</evidence>
<proteinExistence type="inferred from homology"/>
<keyword evidence="8" id="KW-0547">Nucleotide-binding</keyword>
<keyword evidence="13" id="KW-0732">Signal</keyword>
<dbReference type="PANTHER" id="PTHR21087">
    <property type="entry name" value="SHIKIMATE KINASE"/>
    <property type="match status" value="1"/>
</dbReference>
<dbReference type="Proteomes" id="UP001229421">
    <property type="component" value="Unassembled WGS sequence"/>
</dbReference>
<evidence type="ECO:0000313" key="14">
    <source>
        <dbReference type="EMBL" id="KAK1423108.1"/>
    </source>
</evidence>
<evidence type="ECO:0000256" key="4">
    <source>
        <dbReference type="ARBA" id="ARBA00006997"/>
    </source>
</evidence>
<evidence type="ECO:0000313" key="15">
    <source>
        <dbReference type="Proteomes" id="UP001229421"/>
    </source>
</evidence>
<comment type="pathway">
    <text evidence="3">Metabolic intermediate biosynthesis; chorismate biosynthesis; chorismate from D-erythrose 4-phosphate and phosphoenolpyruvate: step 5/7.</text>
</comment>
<comment type="similarity">
    <text evidence="4">Belongs to the shikimate kinase family.</text>
</comment>
<keyword evidence="10" id="KW-0067">ATP-binding</keyword>
<dbReference type="SUPFAM" id="SSF52540">
    <property type="entry name" value="P-loop containing nucleoside triphosphate hydrolases"/>
    <property type="match status" value="1"/>
</dbReference>
<name>A0AAD8NVR7_TARER</name>
<dbReference type="GO" id="GO:0005524">
    <property type="term" value="F:ATP binding"/>
    <property type="evidence" value="ECO:0007669"/>
    <property type="project" value="UniProtKB-KW"/>
</dbReference>
<dbReference type="InterPro" id="IPR031322">
    <property type="entry name" value="Shikimate/glucono_kinase"/>
</dbReference>
<dbReference type="FunFam" id="3.40.50.300:FF:001033">
    <property type="entry name" value="Shikimate kinase 2, chloroplastic"/>
    <property type="match status" value="1"/>
</dbReference>
<dbReference type="PROSITE" id="PS01128">
    <property type="entry name" value="SHIKIMATE_KINASE"/>
    <property type="match status" value="1"/>
</dbReference>
<evidence type="ECO:0000256" key="8">
    <source>
        <dbReference type="ARBA" id="ARBA00022741"/>
    </source>
</evidence>
<keyword evidence="15" id="KW-1185">Reference proteome</keyword>
<evidence type="ECO:0000256" key="7">
    <source>
        <dbReference type="ARBA" id="ARBA00022679"/>
    </source>
</evidence>
<dbReference type="GO" id="GO:0008652">
    <property type="term" value="P:amino acid biosynthetic process"/>
    <property type="evidence" value="ECO:0007669"/>
    <property type="project" value="UniProtKB-KW"/>
</dbReference>
<dbReference type="CDD" id="cd00464">
    <property type="entry name" value="SK"/>
    <property type="match status" value="1"/>
</dbReference>
<dbReference type="PANTHER" id="PTHR21087:SF16">
    <property type="entry name" value="SHIKIMATE KINASE 1, CHLOROPLASTIC"/>
    <property type="match status" value="1"/>
</dbReference>
<dbReference type="InterPro" id="IPR027417">
    <property type="entry name" value="P-loop_NTPase"/>
</dbReference>
<comment type="function">
    <text evidence="1">Catalyzes the specific phosphorylation of the 3-hydroxyl group of shikimic acid using ATP as a cosubstrate.</text>
</comment>
<dbReference type="Pfam" id="PF01202">
    <property type="entry name" value="SKI"/>
    <property type="match status" value="1"/>
</dbReference>
<sequence>MAKLMIFFLTILCRRVVVTAMCIMLYKITELRELTLKSKGFCDVVAVVITGEEDVGGGSTVAGTQGMDAKALHSLHLRTWVGSDSMFTTPSNSMRLCTRFENKRRVNMLKCNLELTIKPVIGRRAAGLKVSCTSQNSPASILESETSTTEEDLVLKKKSEEVEPCLSGRCIYLVGMMGSGKTTIGHILSEVLGYSFFDSDKLIEQSVGGTAVADIFKLHGEAFFRHNETEVLHKLSSMRRLVISTGGGAVIRPINWKYMHKGISVFIDVPLDALAQRITAVGTKSRPLLHHESGDAYTQTLNRLSKLWEERSEAYTNAHVRVSLECIAAKLGHGDVCCISPTQIAIEALIQIEEYLKK</sequence>
<feature type="chain" id="PRO_5042062536" description="shikimate kinase" evidence="13">
    <location>
        <begin position="21"/>
        <end position="358"/>
    </location>
</feature>
<keyword evidence="6" id="KW-0028">Amino-acid biosynthesis</keyword>
<dbReference type="GO" id="GO:0005829">
    <property type="term" value="C:cytosol"/>
    <property type="evidence" value="ECO:0007669"/>
    <property type="project" value="TreeGrafter"/>
</dbReference>
<dbReference type="GO" id="GO:0009507">
    <property type="term" value="C:chloroplast"/>
    <property type="evidence" value="ECO:0007669"/>
    <property type="project" value="UniProtKB-SubCell"/>
</dbReference>
<dbReference type="EMBL" id="JAUHHV010000005">
    <property type="protein sequence ID" value="KAK1423108.1"/>
    <property type="molecule type" value="Genomic_DNA"/>
</dbReference>
<evidence type="ECO:0000256" key="6">
    <source>
        <dbReference type="ARBA" id="ARBA00022605"/>
    </source>
</evidence>
<keyword evidence="7" id="KW-0808">Transferase</keyword>
<keyword evidence="9" id="KW-0418">Kinase</keyword>
<comment type="caution">
    <text evidence="14">The sequence shown here is derived from an EMBL/GenBank/DDBJ whole genome shotgun (WGS) entry which is preliminary data.</text>
</comment>
<comment type="catalytic activity">
    <reaction evidence="12">
        <text>shikimate + ATP = 3-phosphoshikimate + ADP + H(+)</text>
        <dbReference type="Rhea" id="RHEA:13121"/>
        <dbReference type="ChEBI" id="CHEBI:15378"/>
        <dbReference type="ChEBI" id="CHEBI:30616"/>
        <dbReference type="ChEBI" id="CHEBI:36208"/>
        <dbReference type="ChEBI" id="CHEBI:145989"/>
        <dbReference type="ChEBI" id="CHEBI:456216"/>
        <dbReference type="EC" id="2.7.1.71"/>
    </reaction>
</comment>
<evidence type="ECO:0000256" key="13">
    <source>
        <dbReference type="SAM" id="SignalP"/>
    </source>
</evidence>
<dbReference type="InterPro" id="IPR000623">
    <property type="entry name" value="Shikimate_kinase/TSH1"/>
</dbReference>
<feature type="signal peptide" evidence="13">
    <location>
        <begin position="1"/>
        <end position="20"/>
    </location>
</feature>
<accession>A0AAD8NVR7</accession>
<evidence type="ECO:0000256" key="3">
    <source>
        <dbReference type="ARBA" id="ARBA00004842"/>
    </source>
</evidence>
<dbReference type="AlphaFoldDB" id="A0AAD8NVR7"/>
<dbReference type="InterPro" id="IPR023000">
    <property type="entry name" value="Shikimate_kinase_CS"/>
</dbReference>
<comment type="subcellular location">
    <subcellularLocation>
        <location evidence="2">Plastid</location>
        <location evidence="2">Chloroplast</location>
    </subcellularLocation>
</comment>
<gene>
    <name evidence="14" type="ORF">QVD17_18403</name>
</gene>
<organism evidence="14 15">
    <name type="scientific">Tagetes erecta</name>
    <name type="common">African marigold</name>
    <dbReference type="NCBI Taxonomy" id="13708"/>
    <lineage>
        <taxon>Eukaryota</taxon>
        <taxon>Viridiplantae</taxon>
        <taxon>Streptophyta</taxon>
        <taxon>Embryophyta</taxon>
        <taxon>Tracheophyta</taxon>
        <taxon>Spermatophyta</taxon>
        <taxon>Magnoliopsida</taxon>
        <taxon>eudicotyledons</taxon>
        <taxon>Gunneridae</taxon>
        <taxon>Pentapetalae</taxon>
        <taxon>asterids</taxon>
        <taxon>campanulids</taxon>
        <taxon>Asterales</taxon>
        <taxon>Asteraceae</taxon>
        <taxon>Asteroideae</taxon>
        <taxon>Heliantheae alliance</taxon>
        <taxon>Tageteae</taxon>
        <taxon>Tagetes</taxon>
    </lineage>
</organism>
<keyword evidence="11" id="KW-0057">Aromatic amino acid biosynthesis</keyword>
<dbReference type="PRINTS" id="PR01100">
    <property type="entry name" value="SHIKIMTKNASE"/>
</dbReference>
<dbReference type="EC" id="2.7.1.71" evidence="5"/>
<dbReference type="Gene3D" id="3.40.50.300">
    <property type="entry name" value="P-loop containing nucleotide triphosphate hydrolases"/>
    <property type="match status" value="1"/>
</dbReference>
<evidence type="ECO:0000256" key="11">
    <source>
        <dbReference type="ARBA" id="ARBA00023141"/>
    </source>
</evidence>
<evidence type="ECO:0000256" key="1">
    <source>
        <dbReference type="ARBA" id="ARBA00002641"/>
    </source>
</evidence>
<evidence type="ECO:0000256" key="5">
    <source>
        <dbReference type="ARBA" id="ARBA00012154"/>
    </source>
</evidence>
<evidence type="ECO:0000256" key="2">
    <source>
        <dbReference type="ARBA" id="ARBA00004229"/>
    </source>
</evidence>
<dbReference type="GO" id="GO:0004765">
    <property type="term" value="F:shikimate kinase activity"/>
    <property type="evidence" value="ECO:0007669"/>
    <property type="project" value="UniProtKB-EC"/>
</dbReference>
<evidence type="ECO:0000256" key="12">
    <source>
        <dbReference type="ARBA" id="ARBA00048567"/>
    </source>
</evidence>
<dbReference type="HAMAP" id="MF_00109">
    <property type="entry name" value="Shikimate_kinase"/>
    <property type="match status" value="1"/>
</dbReference>
<evidence type="ECO:0000256" key="9">
    <source>
        <dbReference type="ARBA" id="ARBA00022777"/>
    </source>
</evidence>
<reference evidence="14" key="1">
    <citation type="journal article" date="2023" name="bioRxiv">
        <title>Improved chromosome-level genome assembly for marigold (Tagetes erecta).</title>
        <authorList>
            <person name="Jiang F."/>
            <person name="Yuan L."/>
            <person name="Wang S."/>
            <person name="Wang H."/>
            <person name="Xu D."/>
            <person name="Wang A."/>
            <person name="Fan W."/>
        </authorList>
    </citation>
    <scope>NUCLEOTIDE SEQUENCE</scope>
    <source>
        <strain evidence="14">WSJ</strain>
        <tissue evidence="14">Leaf</tissue>
    </source>
</reference>